<dbReference type="SMART" id="SM00267">
    <property type="entry name" value="GGDEF"/>
    <property type="match status" value="1"/>
</dbReference>
<evidence type="ECO:0000259" key="3">
    <source>
        <dbReference type="PROSITE" id="PS50887"/>
    </source>
</evidence>
<dbReference type="PROSITE" id="PS50887">
    <property type="entry name" value="GGDEF"/>
    <property type="match status" value="1"/>
</dbReference>
<dbReference type="InterPro" id="IPR029787">
    <property type="entry name" value="Nucleotide_cyclase"/>
</dbReference>
<sequence>MTSLLSLDELDTACQAQWREGALDACRLLATQLRQRAREVDDTALEARALLHLARCDLRACNYLQALEFTDHATLLLRQDGGTDGEVEALALGCTALTALQRLDEAIATGTLALTLARQAPQPLATVIAADPLGLALAWSGQVEAAEQTFAEGMDRARERGRGDWLAHLAIHRACGRALATVLTLDDEPRAQRASLLDRLGQGIEDALSSCERSPGVPNSVTQRPGRFLLGWVQVLQACWAGEPALAQRLLTQIRPLVHRERGWLDLLALCASAEVARAAGRLEEAEATARGVITEARQLSHLALADLAAGLLSRVLAAQGRHAAALEVERERARSRRQARAAGLAAQRRGAEVDADLRTRALTAAATALRPSEDSLTGLADRRQFVQRTESLLLRTDVERARCSVLLVAVADAQAMAAQFGPLVRDRVLCAVAAMLRQQLRSGDLPARWTHDEFAILLHRSGREESSRICERLTSAVNGHDWSAIAPGLQVRVHNGHSLTRSGDTVTALMHRCDDALHASMRSRLQVVA</sequence>
<comment type="catalytic activity">
    <reaction evidence="2">
        <text>2 GTP = 3',3'-c-di-GMP + 2 diphosphate</text>
        <dbReference type="Rhea" id="RHEA:24898"/>
        <dbReference type="ChEBI" id="CHEBI:33019"/>
        <dbReference type="ChEBI" id="CHEBI:37565"/>
        <dbReference type="ChEBI" id="CHEBI:58805"/>
        <dbReference type="EC" id="2.7.7.65"/>
    </reaction>
</comment>
<dbReference type="InterPro" id="IPR000160">
    <property type="entry name" value="GGDEF_dom"/>
</dbReference>
<feature type="domain" description="GGDEF" evidence="3">
    <location>
        <begin position="402"/>
        <end position="530"/>
    </location>
</feature>
<dbReference type="InterPro" id="IPR050469">
    <property type="entry name" value="Diguanylate_Cyclase"/>
</dbReference>
<dbReference type="Pfam" id="PF00990">
    <property type="entry name" value="GGDEF"/>
    <property type="match status" value="1"/>
</dbReference>
<dbReference type="SUPFAM" id="SSF48452">
    <property type="entry name" value="TPR-like"/>
    <property type="match status" value="1"/>
</dbReference>
<protein>
    <recommendedName>
        <fullName evidence="1">diguanylate cyclase</fullName>
        <ecNumber evidence="1">2.7.7.65</ecNumber>
    </recommendedName>
</protein>
<name>A0ABM7YHI9_9BURK</name>
<dbReference type="EC" id="2.7.7.65" evidence="1"/>
<dbReference type="InterPro" id="IPR043128">
    <property type="entry name" value="Rev_trsase/Diguanyl_cyclase"/>
</dbReference>
<dbReference type="CDD" id="cd01949">
    <property type="entry name" value="GGDEF"/>
    <property type="match status" value="1"/>
</dbReference>
<dbReference type="PANTHER" id="PTHR45138">
    <property type="entry name" value="REGULATORY COMPONENTS OF SENSORY TRANSDUCTION SYSTEM"/>
    <property type="match status" value="1"/>
</dbReference>
<proteinExistence type="predicted"/>
<dbReference type="SUPFAM" id="SSF55073">
    <property type="entry name" value="Nucleotide cyclase"/>
    <property type="match status" value="1"/>
</dbReference>
<gene>
    <name evidence="4" type="ORF">CATMQ487_07300</name>
</gene>
<dbReference type="Gene3D" id="3.30.70.270">
    <property type="match status" value="1"/>
</dbReference>
<dbReference type="PANTHER" id="PTHR45138:SF9">
    <property type="entry name" value="DIGUANYLATE CYCLASE DGCM-RELATED"/>
    <property type="match status" value="1"/>
</dbReference>
<accession>A0ABM7YHI9</accession>
<reference evidence="4" key="1">
    <citation type="submission" date="2022-04" db="EMBL/GenBank/DDBJ databases">
        <title>Whole genome sequence of Sphaerotilus sp. FB-5.</title>
        <authorList>
            <person name="Takeda M."/>
            <person name="Narihara S."/>
            <person name="Akimoto M."/>
            <person name="Akimoto R."/>
            <person name="Nishiyashiki S."/>
            <person name="Murakami T."/>
        </authorList>
    </citation>
    <scope>NUCLEOTIDE SEQUENCE</scope>
    <source>
        <strain evidence="4">FB-5</strain>
    </source>
</reference>
<evidence type="ECO:0000313" key="4">
    <source>
        <dbReference type="EMBL" id="BDI03760.1"/>
    </source>
</evidence>
<dbReference type="RefSeq" id="WP_251972017.1">
    <property type="nucleotide sequence ID" value="NZ_AP025730.1"/>
</dbReference>
<dbReference type="InterPro" id="IPR011990">
    <property type="entry name" value="TPR-like_helical_dom_sf"/>
</dbReference>
<dbReference type="EMBL" id="AP025730">
    <property type="protein sequence ID" value="BDI03760.1"/>
    <property type="molecule type" value="Genomic_DNA"/>
</dbReference>
<evidence type="ECO:0000256" key="1">
    <source>
        <dbReference type="ARBA" id="ARBA00012528"/>
    </source>
</evidence>
<dbReference type="Proteomes" id="UP001057498">
    <property type="component" value="Chromosome"/>
</dbReference>
<dbReference type="NCBIfam" id="TIGR00254">
    <property type="entry name" value="GGDEF"/>
    <property type="match status" value="1"/>
</dbReference>
<keyword evidence="5" id="KW-1185">Reference proteome</keyword>
<evidence type="ECO:0000256" key="2">
    <source>
        <dbReference type="ARBA" id="ARBA00034247"/>
    </source>
</evidence>
<evidence type="ECO:0000313" key="5">
    <source>
        <dbReference type="Proteomes" id="UP001057498"/>
    </source>
</evidence>
<dbReference type="Gene3D" id="1.25.40.10">
    <property type="entry name" value="Tetratricopeptide repeat domain"/>
    <property type="match status" value="1"/>
</dbReference>
<organism evidence="4 5">
    <name type="scientific">Sphaerotilus microaerophilus</name>
    <dbReference type="NCBI Taxonomy" id="2914710"/>
    <lineage>
        <taxon>Bacteria</taxon>
        <taxon>Pseudomonadati</taxon>
        <taxon>Pseudomonadota</taxon>
        <taxon>Betaproteobacteria</taxon>
        <taxon>Burkholderiales</taxon>
        <taxon>Sphaerotilaceae</taxon>
        <taxon>Sphaerotilus</taxon>
    </lineage>
</organism>